<feature type="transmembrane region" description="Helical" evidence="8">
    <location>
        <begin position="186"/>
        <end position="204"/>
    </location>
</feature>
<feature type="transmembrane region" description="Helical" evidence="8">
    <location>
        <begin position="327"/>
        <end position="351"/>
    </location>
</feature>
<feature type="transmembrane region" description="Helical" evidence="8">
    <location>
        <begin position="568"/>
        <end position="588"/>
    </location>
</feature>
<organism evidence="10">
    <name type="scientific">Thermodesulfovibrio obliviosus</name>
    <dbReference type="NCBI Taxonomy" id="3118332"/>
    <lineage>
        <taxon>Bacteria</taxon>
        <taxon>Pseudomonadati</taxon>
        <taxon>Nitrospirota</taxon>
        <taxon>Thermodesulfovibrionia</taxon>
        <taxon>Thermodesulfovibrionales</taxon>
        <taxon>Thermodesulfovibrionaceae</taxon>
        <taxon>Thermodesulfovibrio</taxon>
    </lineage>
</organism>
<feature type="transmembrane region" description="Helical" evidence="8">
    <location>
        <begin position="412"/>
        <end position="438"/>
    </location>
</feature>
<evidence type="ECO:0000259" key="9">
    <source>
        <dbReference type="Pfam" id="PF00361"/>
    </source>
</evidence>
<feature type="transmembrane region" description="Helical" evidence="8">
    <location>
        <begin position="265"/>
        <end position="287"/>
    </location>
</feature>
<dbReference type="KEGG" id="tob:V4D31_04825"/>
<feature type="transmembrane region" description="Helical" evidence="8">
    <location>
        <begin position="118"/>
        <end position="135"/>
    </location>
</feature>
<feature type="transmembrane region" description="Helical" evidence="8">
    <location>
        <begin position="293"/>
        <end position="315"/>
    </location>
</feature>
<accession>A0AAU8H1H7</accession>
<evidence type="ECO:0000256" key="8">
    <source>
        <dbReference type="SAM" id="Phobius"/>
    </source>
</evidence>
<evidence type="ECO:0000256" key="7">
    <source>
        <dbReference type="RuleBase" id="RU000320"/>
    </source>
</evidence>
<feature type="transmembrane region" description="Helical" evidence="8">
    <location>
        <begin position="70"/>
        <end position="88"/>
    </location>
</feature>
<feature type="transmembrane region" description="Helical" evidence="8">
    <location>
        <begin position="458"/>
        <end position="475"/>
    </location>
</feature>
<sequence length="589" mass="64956">MINLIPPALILIAGSLILPLLKGRTKQIYMIVLPLLTVLYLFNLSEGVYWKVNVLDYELIFGKVDKLSLAFGYIFAIITFISSIYSLHVKDNLHLVSAFVYAGSAQGAIFAGDFVTLFIFWQIMAFAAAFLVFSARTKAAFSAGMRYIMIHLFGGLLLYGGIKIHYHEIGSLLFNHMELNGLGSWLIFLGFGTTAAFPLLHGWLPDAYPESTETGTVFLSTFTTNAAVYVFSRGFAGTEFLIYIGVIMVVFPTFYGIIENNLRRVLSYSIIAQLGFMIIGIAIGTQLSLNGTIAYAFCQTLYMALLFMAMGAVLYRTGKINATDLGGLYKSMPITTILCIVGAASISGVPFTNGFVSKLMIVSAVADSGMLFVWIALLFASVGVFIYSGIKIPFFAFFSYDSGIRTKEAPKHMLIAMGLASFLCIVIGVLPGLIYSILPYPVDYEPYTAAHIIDQAHLLAFSALAFTLLVLSGIYPPEIRSINLDVDWFYRKEAAIFMKFAKFFAKIEYNIIGEAYEFMVIKPVLKMARWLKIIDTSGVDGTYNGMAKGSMTLSDTVKIIQTGKAHDYAFFMVIGIIMLILIILIPIVI</sequence>
<dbReference type="PANTHER" id="PTHR42682">
    <property type="entry name" value="HYDROGENASE-4 COMPONENT F"/>
    <property type="match status" value="1"/>
</dbReference>
<protein>
    <submittedName>
        <fullName evidence="10">Na(+)/H(+) antiporter subunit D</fullName>
    </submittedName>
</protein>
<dbReference type="EMBL" id="CP144374">
    <property type="protein sequence ID" value="XCH47678.1"/>
    <property type="molecule type" value="Genomic_DNA"/>
</dbReference>
<dbReference type="GO" id="GO:0016491">
    <property type="term" value="F:oxidoreductase activity"/>
    <property type="evidence" value="ECO:0007669"/>
    <property type="project" value="UniProtKB-KW"/>
</dbReference>
<dbReference type="NCBIfam" id="NF009310">
    <property type="entry name" value="PRK12668.1"/>
    <property type="match status" value="1"/>
</dbReference>
<evidence type="ECO:0000256" key="1">
    <source>
        <dbReference type="ARBA" id="ARBA00004651"/>
    </source>
</evidence>
<proteinExistence type="predicted"/>
<keyword evidence="3 7" id="KW-0812">Transmembrane</keyword>
<evidence type="ECO:0000256" key="3">
    <source>
        <dbReference type="ARBA" id="ARBA00022692"/>
    </source>
</evidence>
<gene>
    <name evidence="10" type="ORF">V4D31_04825</name>
</gene>
<feature type="transmembrane region" description="Helical" evidence="8">
    <location>
        <begin position="28"/>
        <end position="50"/>
    </location>
</feature>
<feature type="transmembrane region" description="Helical" evidence="8">
    <location>
        <begin position="240"/>
        <end position="258"/>
    </location>
</feature>
<dbReference type="InterPro" id="IPR052175">
    <property type="entry name" value="ComplexI-like_HydComp"/>
</dbReference>
<reference evidence="10" key="1">
    <citation type="submission" date="2024-01" db="EMBL/GenBank/DDBJ databases">
        <title>The first autotrophic representatives of the genus Thermodesulfovibrio.</title>
        <authorList>
            <person name="Maltseva A.I."/>
            <person name="Elcheninov A.G."/>
            <person name="Kublanov I.V."/>
            <person name="Lebedinsky A.V."/>
            <person name="Frolov E.N."/>
        </authorList>
    </citation>
    <scope>NUCLEOTIDE SEQUENCE</scope>
    <source>
        <strain evidence="10">3462-1</strain>
    </source>
</reference>
<evidence type="ECO:0000256" key="5">
    <source>
        <dbReference type="ARBA" id="ARBA00023002"/>
    </source>
</evidence>
<evidence type="ECO:0000256" key="4">
    <source>
        <dbReference type="ARBA" id="ARBA00022989"/>
    </source>
</evidence>
<keyword evidence="4 8" id="KW-1133">Transmembrane helix</keyword>
<keyword evidence="5" id="KW-0560">Oxidoreductase</keyword>
<dbReference type="RefSeq" id="WP_353685339.1">
    <property type="nucleotide sequence ID" value="NZ_CP144374.1"/>
</dbReference>
<keyword evidence="6 8" id="KW-0472">Membrane</keyword>
<dbReference type="Gene3D" id="1.20.5.2700">
    <property type="match status" value="1"/>
</dbReference>
<feature type="transmembrane region" description="Helical" evidence="8">
    <location>
        <begin position="6"/>
        <end position="21"/>
    </location>
</feature>
<evidence type="ECO:0000256" key="6">
    <source>
        <dbReference type="ARBA" id="ARBA00023136"/>
    </source>
</evidence>
<name>A0AAU8H1H7_9BACT</name>
<dbReference type="Pfam" id="PF00361">
    <property type="entry name" value="Proton_antipo_M"/>
    <property type="match status" value="1"/>
</dbReference>
<feature type="transmembrane region" description="Helical" evidence="8">
    <location>
        <begin position="371"/>
        <end position="400"/>
    </location>
</feature>
<evidence type="ECO:0000313" key="10">
    <source>
        <dbReference type="EMBL" id="XCH47678.1"/>
    </source>
</evidence>
<evidence type="ECO:0000256" key="2">
    <source>
        <dbReference type="ARBA" id="ARBA00022475"/>
    </source>
</evidence>
<dbReference type="PANTHER" id="PTHR42682:SF4">
    <property type="entry name" value="NADH-UBIQUINONE_PLASTOQUINONE"/>
    <property type="match status" value="1"/>
</dbReference>
<dbReference type="GO" id="GO:0005886">
    <property type="term" value="C:plasma membrane"/>
    <property type="evidence" value="ECO:0007669"/>
    <property type="project" value="UniProtKB-SubCell"/>
</dbReference>
<dbReference type="AlphaFoldDB" id="A0AAU8H1H7"/>
<keyword evidence="2" id="KW-1003">Cell membrane</keyword>
<dbReference type="InterPro" id="IPR001750">
    <property type="entry name" value="ND/Mrp_TM"/>
</dbReference>
<feature type="domain" description="NADH:quinone oxidoreductase/Mrp antiporter transmembrane" evidence="9">
    <location>
        <begin position="111"/>
        <end position="382"/>
    </location>
</feature>
<comment type="subcellular location">
    <subcellularLocation>
        <location evidence="1">Cell membrane</location>
        <topology evidence="1">Multi-pass membrane protein</topology>
    </subcellularLocation>
    <subcellularLocation>
        <location evidence="7">Membrane</location>
        <topology evidence="7">Multi-pass membrane protein</topology>
    </subcellularLocation>
</comment>
<feature type="transmembrane region" description="Helical" evidence="8">
    <location>
        <begin position="147"/>
        <end position="166"/>
    </location>
</feature>